<proteinExistence type="predicted"/>
<dbReference type="PANTHER" id="PTHR36504:SF1">
    <property type="entry name" value="LIPOPOLYSACCHARIDE EXPORT SYSTEM PROTEIN LPTA"/>
    <property type="match status" value="1"/>
</dbReference>
<accession>A0ABR6NKN2</accession>
<dbReference type="PANTHER" id="PTHR36504">
    <property type="entry name" value="LIPOPOLYSACCHARIDE EXPORT SYSTEM PROTEIN LPTA"/>
    <property type="match status" value="1"/>
</dbReference>
<evidence type="ECO:0000256" key="2">
    <source>
        <dbReference type="SAM" id="MobiDB-lite"/>
    </source>
</evidence>
<dbReference type="Pfam" id="PF03968">
    <property type="entry name" value="LptD_N"/>
    <property type="match status" value="1"/>
</dbReference>
<feature type="region of interest" description="Disordered" evidence="2">
    <location>
        <begin position="131"/>
        <end position="164"/>
    </location>
</feature>
<evidence type="ECO:0000313" key="5">
    <source>
        <dbReference type="Proteomes" id="UP001138540"/>
    </source>
</evidence>
<name>A0ABR6NKN2_9SPHN</name>
<protein>
    <submittedName>
        <fullName evidence="4">Lipopolysaccharide export system protein LptA</fullName>
    </submittedName>
</protein>
<reference evidence="4 5" key="1">
    <citation type="submission" date="2020-08" db="EMBL/GenBank/DDBJ databases">
        <title>Exploring microbial biodiversity for novel pathways involved in the catabolism of aromatic compounds derived from lignin.</title>
        <authorList>
            <person name="Elkins J."/>
        </authorList>
    </citation>
    <scope>NUCLEOTIDE SEQUENCE [LARGE SCALE GENOMIC DNA]</scope>
    <source>
        <strain evidence="4 5">B1D3A</strain>
    </source>
</reference>
<dbReference type="Gene3D" id="2.60.450.10">
    <property type="entry name" value="Lipopolysaccharide (LPS) transport protein A like domain"/>
    <property type="match status" value="1"/>
</dbReference>
<evidence type="ECO:0000256" key="1">
    <source>
        <dbReference type="ARBA" id="ARBA00022729"/>
    </source>
</evidence>
<feature type="compositionally biased region" description="Low complexity" evidence="2">
    <location>
        <begin position="136"/>
        <end position="150"/>
    </location>
</feature>
<gene>
    <name evidence="4" type="ORF">HNP60_003812</name>
</gene>
<evidence type="ECO:0000313" key="4">
    <source>
        <dbReference type="EMBL" id="MBB5987838.1"/>
    </source>
</evidence>
<dbReference type="EMBL" id="JACHKA010000001">
    <property type="protein sequence ID" value="MBB5987838.1"/>
    <property type="molecule type" value="Genomic_DNA"/>
</dbReference>
<feature type="domain" description="Organic solvent tolerance-like N-terminal" evidence="3">
    <location>
        <begin position="26"/>
        <end position="130"/>
    </location>
</feature>
<keyword evidence="1" id="KW-0732">Signal</keyword>
<dbReference type="InterPro" id="IPR005653">
    <property type="entry name" value="OstA-like_N"/>
</dbReference>
<dbReference type="Proteomes" id="UP001138540">
    <property type="component" value="Unassembled WGS sequence"/>
</dbReference>
<sequence>MAMMPDGRADAQVLRGHDTTAPVDFSADRIEVQDRADRVVVTGNVQVTQAGLTLTAQRLTVAYHDNNGVEIDRLDASGGVVVTRGNERASGSVAIYDLNRKLITMIGNVQLNQGGNRLTGSRLVIDLNTGRSTVDGSATGAPGTSTSPGGRVSGTFKVRQQPGQ</sequence>
<keyword evidence="5" id="KW-1185">Reference proteome</keyword>
<organism evidence="4 5">
    <name type="scientific">Sphingobium lignivorans</name>
    <dbReference type="NCBI Taxonomy" id="2735886"/>
    <lineage>
        <taxon>Bacteria</taxon>
        <taxon>Pseudomonadati</taxon>
        <taxon>Pseudomonadota</taxon>
        <taxon>Alphaproteobacteria</taxon>
        <taxon>Sphingomonadales</taxon>
        <taxon>Sphingomonadaceae</taxon>
        <taxon>Sphingobium</taxon>
    </lineage>
</organism>
<comment type="caution">
    <text evidence="4">The sequence shown here is derived from an EMBL/GenBank/DDBJ whole genome shotgun (WGS) entry which is preliminary data.</text>
</comment>
<dbReference type="InterPro" id="IPR052037">
    <property type="entry name" value="LPS_export_LptA"/>
</dbReference>
<evidence type="ECO:0000259" key="3">
    <source>
        <dbReference type="Pfam" id="PF03968"/>
    </source>
</evidence>